<dbReference type="InterPro" id="IPR029058">
    <property type="entry name" value="AB_hydrolase_fold"/>
</dbReference>
<dbReference type="SMART" id="SM01110">
    <property type="entry name" value="Cutinase"/>
    <property type="match status" value="1"/>
</dbReference>
<keyword evidence="2" id="KW-1015">Disulfide bond</keyword>
<protein>
    <submittedName>
        <fullName evidence="3">Carbohydrate esterase family 5 protein</fullName>
    </submittedName>
</protein>
<evidence type="ECO:0000256" key="1">
    <source>
        <dbReference type="ARBA" id="ARBA00022801"/>
    </source>
</evidence>
<dbReference type="InterPro" id="IPR000675">
    <property type="entry name" value="Cutinase/axe"/>
</dbReference>
<dbReference type="GO" id="GO:0052689">
    <property type="term" value="F:carboxylic ester hydrolase activity"/>
    <property type="evidence" value="ECO:0007669"/>
    <property type="project" value="UniProtKB-ARBA"/>
</dbReference>
<dbReference type="EMBL" id="ML977182">
    <property type="protein sequence ID" value="KAF1982595.1"/>
    <property type="molecule type" value="Genomic_DNA"/>
</dbReference>
<evidence type="ECO:0000256" key="2">
    <source>
        <dbReference type="ARBA" id="ARBA00023157"/>
    </source>
</evidence>
<reference evidence="3" key="1">
    <citation type="journal article" date="2020" name="Stud. Mycol.">
        <title>101 Dothideomycetes genomes: a test case for predicting lifestyles and emergence of pathogens.</title>
        <authorList>
            <person name="Haridas S."/>
            <person name="Albert R."/>
            <person name="Binder M."/>
            <person name="Bloem J."/>
            <person name="Labutti K."/>
            <person name="Salamov A."/>
            <person name="Andreopoulos B."/>
            <person name="Baker S."/>
            <person name="Barry K."/>
            <person name="Bills G."/>
            <person name="Bluhm B."/>
            <person name="Cannon C."/>
            <person name="Castanera R."/>
            <person name="Culley D."/>
            <person name="Daum C."/>
            <person name="Ezra D."/>
            <person name="Gonzalez J."/>
            <person name="Henrissat B."/>
            <person name="Kuo A."/>
            <person name="Liang C."/>
            <person name="Lipzen A."/>
            <person name="Lutzoni F."/>
            <person name="Magnuson J."/>
            <person name="Mondo S."/>
            <person name="Nolan M."/>
            <person name="Ohm R."/>
            <person name="Pangilinan J."/>
            <person name="Park H.-J."/>
            <person name="Ramirez L."/>
            <person name="Alfaro M."/>
            <person name="Sun H."/>
            <person name="Tritt A."/>
            <person name="Yoshinaga Y."/>
            <person name="Zwiers L.-H."/>
            <person name="Turgeon B."/>
            <person name="Goodwin S."/>
            <person name="Spatafora J."/>
            <person name="Crous P."/>
            <person name="Grigoriev I."/>
        </authorList>
    </citation>
    <scope>NUCLEOTIDE SEQUENCE</scope>
    <source>
        <strain evidence="3">CBS 113979</strain>
    </source>
</reference>
<keyword evidence="1" id="KW-0378">Hydrolase</keyword>
<dbReference type="PANTHER" id="PTHR33630:SF9">
    <property type="entry name" value="CUTINASE 4"/>
    <property type="match status" value="1"/>
</dbReference>
<dbReference type="Gene3D" id="3.40.50.1820">
    <property type="entry name" value="alpha/beta hydrolase"/>
    <property type="match status" value="1"/>
</dbReference>
<proteinExistence type="predicted"/>
<dbReference type="Pfam" id="PF01083">
    <property type="entry name" value="Cutinase"/>
    <property type="match status" value="1"/>
</dbReference>
<accession>A0A6G1GNT6</accession>
<name>A0A6G1GNT6_9PEZI</name>
<keyword evidence="4" id="KW-1185">Reference proteome</keyword>
<organism evidence="3 4">
    <name type="scientific">Aulographum hederae CBS 113979</name>
    <dbReference type="NCBI Taxonomy" id="1176131"/>
    <lineage>
        <taxon>Eukaryota</taxon>
        <taxon>Fungi</taxon>
        <taxon>Dikarya</taxon>
        <taxon>Ascomycota</taxon>
        <taxon>Pezizomycotina</taxon>
        <taxon>Dothideomycetes</taxon>
        <taxon>Pleosporomycetidae</taxon>
        <taxon>Aulographales</taxon>
        <taxon>Aulographaceae</taxon>
    </lineage>
</organism>
<dbReference type="PANTHER" id="PTHR33630">
    <property type="entry name" value="CUTINASE RV1984C-RELATED-RELATED"/>
    <property type="match status" value="1"/>
</dbReference>
<dbReference type="OrthoDB" id="3225429at2759"/>
<gene>
    <name evidence="3" type="ORF">K402DRAFT_190633</name>
</gene>
<dbReference type="SUPFAM" id="SSF53474">
    <property type="entry name" value="alpha/beta-Hydrolases"/>
    <property type="match status" value="1"/>
</dbReference>
<dbReference type="AlphaFoldDB" id="A0A6G1GNT6"/>
<evidence type="ECO:0000313" key="4">
    <source>
        <dbReference type="Proteomes" id="UP000800041"/>
    </source>
</evidence>
<sequence length="150" mass="15784">MKSLVTNHHYLARATTEPPQRFGNDFEGAAAEVPTKGYGAAGFALLQELQKLVPAATGYAVHYPAAMGTENQGAADIVKWLTARSAACPQQKYALGGHSQGGFAVVNAVPQLPPAILTRVVAISMFGSPECKEETADRCISYCADGDIVC</sequence>
<dbReference type="Proteomes" id="UP000800041">
    <property type="component" value="Unassembled WGS sequence"/>
</dbReference>
<evidence type="ECO:0000313" key="3">
    <source>
        <dbReference type="EMBL" id="KAF1982595.1"/>
    </source>
</evidence>